<reference evidence="31" key="2">
    <citation type="submission" date="2025-08" db="UniProtKB">
        <authorList>
            <consortium name="RefSeq"/>
        </authorList>
    </citation>
    <scope>IDENTIFICATION</scope>
    <source>
        <tissue evidence="31">Leaf</tissue>
    </source>
</reference>
<proteinExistence type="inferred from homology"/>
<dbReference type="Pfam" id="PF00560">
    <property type="entry name" value="LRR_1"/>
    <property type="match status" value="5"/>
</dbReference>
<dbReference type="InterPro" id="IPR051809">
    <property type="entry name" value="Plant_receptor-like_S/T_kinase"/>
</dbReference>
<comment type="catalytic activity">
    <reaction evidence="22">
        <text>L-seryl-[protein] + ATP = O-phospho-L-seryl-[protein] + ADP + H(+)</text>
        <dbReference type="Rhea" id="RHEA:17989"/>
        <dbReference type="Rhea" id="RHEA-COMP:9863"/>
        <dbReference type="Rhea" id="RHEA-COMP:11604"/>
        <dbReference type="ChEBI" id="CHEBI:15378"/>
        <dbReference type="ChEBI" id="CHEBI:29999"/>
        <dbReference type="ChEBI" id="CHEBI:30616"/>
        <dbReference type="ChEBI" id="CHEBI:83421"/>
        <dbReference type="ChEBI" id="CHEBI:456216"/>
        <dbReference type="EC" id="2.7.11.1"/>
    </reaction>
</comment>
<evidence type="ECO:0000256" key="1">
    <source>
        <dbReference type="ARBA" id="ARBA00004162"/>
    </source>
</evidence>
<dbReference type="GO" id="GO:0005524">
    <property type="term" value="F:ATP binding"/>
    <property type="evidence" value="ECO:0007669"/>
    <property type="project" value="UniProtKB-UniRule"/>
</dbReference>
<evidence type="ECO:0000313" key="30">
    <source>
        <dbReference type="Proteomes" id="UP000515123"/>
    </source>
</evidence>
<organism evidence="30 31">
    <name type="scientific">Ananas comosus</name>
    <name type="common">Pineapple</name>
    <name type="synonym">Ananas ananas</name>
    <dbReference type="NCBI Taxonomy" id="4615"/>
    <lineage>
        <taxon>Eukaryota</taxon>
        <taxon>Viridiplantae</taxon>
        <taxon>Streptophyta</taxon>
        <taxon>Embryophyta</taxon>
        <taxon>Tracheophyta</taxon>
        <taxon>Spermatophyta</taxon>
        <taxon>Magnoliopsida</taxon>
        <taxon>Liliopsida</taxon>
        <taxon>Poales</taxon>
        <taxon>Bromeliaceae</taxon>
        <taxon>Bromelioideae</taxon>
        <taxon>Ananas</taxon>
    </lineage>
</organism>
<evidence type="ECO:0000256" key="16">
    <source>
        <dbReference type="ARBA" id="ARBA00022840"/>
    </source>
</evidence>
<comment type="function">
    <text evidence="23">Receptor kinase that detects X.oryzae pv. oryzae protein Ax21 to promote innate immunity. Following X.oryzae pv. oryzae protein Ax21 detection, undergoes cleavage, releasing the processed protein kinase Xa21 chain.</text>
</comment>
<feature type="signal peptide" evidence="28">
    <location>
        <begin position="1"/>
        <end position="31"/>
    </location>
</feature>
<keyword evidence="16 26" id="KW-0067">ATP-binding</keyword>
<dbReference type="FunFam" id="3.30.200.20:FF:000432">
    <property type="entry name" value="LRR receptor-like serine/threonine-protein kinase EFR"/>
    <property type="match status" value="1"/>
</dbReference>
<keyword evidence="9" id="KW-0433">Leucine-rich repeat</keyword>
<dbReference type="Gene3D" id="3.80.10.10">
    <property type="entry name" value="Ribonuclease Inhibitor"/>
    <property type="match status" value="4"/>
</dbReference>
<evidence type="ECO:0000256" key="18">
    <source>
        <dbReference type="ARBA" id="ARBA00023136"/>
    </source>
</evidence>
<dbReference type="SMART" id="SM00220">
    <property type="entry name" value="S_TKc"/>
    <property type="match status" value="1"/>
</dbReference>
<evidence type="ECO:0000313" key="31">
    <source>
        <dbReference type="RefSeq" id="XP_020096845.1"/>
    </source>
</evidence>
<evidence type="ECO:0000256" key="21">
    <source>
        <dbReference type="ARBA" id="ARBA00047899"/>
    </source>
</evidence>
<evidence type="ECO:0000256" key="10">
    <source>
        <dbReference type="ARBA" id="ARBA00022679"/>
    </source>
</evidence>
<dbReference type="RefSeq" id="XP_020096845.1">
    <property type="nucleotide sequence ID" value="XM_020241256.1"/>
</dbReference>
<dbReference type="FunFam" id="1.10.510.10:FF:000358">
    <property type="entry name" value="Putative leucine-rich repeat receptor-like serine/threonine-protein kinase"/>
    <property type="match status" value="1"/>
</dbReference>
<evidence type="ECO:0000259" key="29">
    <source>
        <dbReference type="PROSITE" id="PS50011"/>
    </source>
</evidence>
<evidence type="ECO:0000256" key="23">
    <source>
        <dbReference type="ARBA" id="ARBA00054320"/>
    </source>
</evidence>
<dbReference type="PROSITE" id="PS00107">
    <property type="entry name" value="PROTEIN_KINASE_ATP"/>
    <property type="match status" value="1"/>
</dbReference>
<dbReference type="SMART" id="SM00369">
    <property type="entry name" value="LRR_TYP"/>
    <property type="match status" value="9"/>
</dbReference>
<feature type="binding site" evidence="26">
    <location>
        <position position="860"/>
    </location>
    <ligand>
        <name>ATP</name>
        <dbReference type="ChEBI" id="CHEBI:30616"/>
    </ligand>
</feature>
<evidence type="ECO:0000256" key="6">
    <source>
        <dbReference type="ARBA" id="ARBA00022475"/>
    </source>
</evidence>
<dbReference type="InterPro" id="IPR017441">
    <property type="entry name" value="Protein_kinase_ATP_BS"/>
</dbReference>
<dbReference type="Gramene" id="Aco009856.1.mrna1">
    <property type="protein sequence ID" value="Aco009856.1.mrna1"/>
    <property type="gene ID" value="Aco009856.1.path1"/>
</dbReference>
<evidence type="ECO:0000256" key="20">
    <source>
        <dbReference type="ARBA" id="ARBA00023180"/>
    </source>
</evidence>
<dbReference type="FunFam" id="3.80.10.10:FF:001158">
    <property type="entry name" value="Leucine-rich repeat protein kinase family protein"/>
    <property type="match status" value="1"/>
</dbReference>
<dbReference type="SUPFAM" id="SSF52058">
    <property type="entry name" value="L domain-like"/>
    <property type="match status" value="2"/>
</dbReference>
<evidence type="ECO:0000256" key="19">
    <source>
        <dbReference type="ARBA" id="ARBA00023170"/>
    </source>
</evidence>
<evidence type="ECO:0000256" key="27">
    <source>
        <dbReference type="SAM" id="Phobius"/>
    </source>
</evidence>
<sequence length="1148" mass="125256">MDHSCALVSKFLTSLSLLVLLSLCPTVLVVSAPAIANTSRDQETLLYFKSRLSDPLRALASWNNESPDFCKWRGITCGSRHPFRVTALDLDSLSLSGPLPSCIANLTFLERIHLPNNRLHGNIPHDIGRLFRLQYLNLSVNSLDGEIPETLSFCSRLRVISLHGNELNGKIPYNLSKCLSLQILGLNNNMLEGEIPPGFGSLPNLQTLVLTSNNLAGNIPWLLGSSSSLSFVRLENNKLGGKIPPFLGNSSSLHILLLSNNSLTGQIPQTLFNSSMLASIDLSNNRLTGPVPPCSKLSSPLSYLALMANNLSGGIPPSLGNLSSLAVVSLATNNLEGSIPESLGRIPGLQRLELSENKLTGSIPSSIYNISYLTYLGLGGNNLSGTIPLDIGHTLPNLQNLAMNENQLEGQIPSSLSNISGLQSVDLSANSFDGVVPPNLGSLWKLRILDFGFNLLQASDWSFLSSLTNCSLLERLILQENELEGTLPNSIGNLSPRLERLLIGANRLYGTIPDEIGNLVNLTVLYLDNNQFTGIIPATLGNLQNLFLLRISCNNLSGPIPSIGNLKRLNHLYMQDNELNGSIPVSLGSCKNLLELNLSLNRLDGIIPKELVSISSFSIALDLSHNHLYGPIPLEVGSLINLGRLDMSDNRLSGEIPSTLGGCQLLEYLHMEGNFLQGNIPQSFQNLKGIKELDLSRNNLSGPIPEFLKSFGSLCYLNLSFNDLEGEVPKGGIFSNLSEISVLGNSKLCGGDPKLQLPPCSTRPTNSRLLSSRVLKVVILVASVVTIFLLCLFIFLHRSRKAGKASQSEHYLADKYKKVTYTDIFRATEGFSQANLLGFGTFGSVYKGILDVGPYNIAVKVFNLHQHGAPKSFTDECEALRNIRHRNLIHVITSCSTMDPSGNEFKALIFEYMPNGNLENWLHPTVSRNNQTRRLNLIQRLSIAVDVASALSYLHHHCASPIVHCDLKPSNVLLDDEMIARVTDFGLARFLPAAESTTSRNSTSLIGLKGSIGYIAPEYGMGAKVSKEGDVYSYGVLLLEMLTGKRPTNEMFKDGLSLHKFVSMAFPERVEDILDHELFKDAGEHGLNFGMENHTNTFVFERCIIPLVEIGLSCSVESPKDRPTMEDVARAILAIKEAFPVAQVQLLS</sequence>
<evidence type="ECO:0000256" key="13">
    <source>
        <dbReference type="ARBA" id="ARBA00022737"/>
    </source>
</evidence>
<gene>
    <name evidence="31" type="primary">LOC109715994</name>
</gene>
<keyword evidence="19" id="KW-0675">Receptor</keyword>
<dbReference type="GO" id="GO:0005789">
    <property type="term" value="C:endoplasmic reticulum membrane"/>
    <property type="evidence" value="ECO:0007669"/>
    <property type="project" value="UniProtKB-SubCell"/>
</dbReference>
<evidence type="ECO:0000256" key="2">
    <source>
        <dbReference type="ARBA" id="ARBA00004389"/>
    </source>
</evidence>
<dbReference type="AlphaFoldDB" id="A0A6P5FUS5"/>
<keyword evidence="12 28" id="KW-0732">Signal</keyword>
<comment type="catalytic activity">
    <reaction evidence="21">
        <text>L-threonyl-[protein] + ATP = O-phospho-L-threonyl-[protein] + ADP + H(+)</text>
        <dbReference type="Rhea" id="RHEA:46608"/>
        <dbReference type="Rhea" id="RHEA-COMP:11060"/>
        <dbReference type="Rhea" id="RHEA-COMP:11605"/>
        <dbReference type="ChEBI" id="CHEBI:15378"/>
        <dbReference type="ChEBI" id="CHEBI:30013"/>
        <dbReference type="ChEBI" id="CHEBI:30616"/>
        <dbReference type="ChEBI" id="CHEBI:61977"/>
        <dbReference type="ChEBI" id="CHEBI:456216"/>
        <dbReference type="EC" id="2.7.11.1"/>
    </reaction>
</comment>
<dbReference type="OrthoDB" id="676979at2759"/>
<keyword evidence="10" id="KW-0808">Transferase</keyword>
<keyword evidence="7" id="KW-0723">Serine/threonine-protein kinase</keyword>
<evidence type="ECO:0000256" key="9">
    <source>
        <dbReference type="ARBA" id="ARBA00022614"/>
    </source>
</evidence>
<evidence type="ECO:0000256" key="5">
    <source>
        <dbReference type="ARBA" id="ARBA00012513"/>
    </source>
</evidence>
<dbReference type="InterPro" id="IPR000719">
    <property type="entry name" value="Prot_kinase_dom"/>
</dbReference>
<evidence type="ECO:0000256" key="24">
    <source>
        <dbReference type="ARBA" id="ARBA00056628"/>
    </source>
</evidence>
<evidence type="ECO:0000256" key="8">
    <source>
        <dbReference type="ARBA" id="ARBA00022553"/>
    </source>
</evidence>
<keyword evidence="13" id="KW-0677">Repeat</keyword>
<evidence type="ECO:0000256" key="11">
    <source>
        <dbReference type="ARBA" id="ARBA00022692"/>
    </source>
</evidence>
<keyword evidence="20" id="KW-0325">Glycoprotein</keyword>
<dbReference type="InterPro" id="IPR013210">
    <property type="entry name" value="LRR_N_plant-typ"/>
</dbReference>
<dbReference type="InterPro" id="IPR001245">
    <property type="entry name" value="Ser-Thr/Tyr_kinase_cat_dom"/>
</dbReference>
<dbReference type="PROSITE" id="PS00108">
    <property type="entry name" value="PROTEIN_KINASE_ST"/>
    <property type="match status" value="1"/>
</dbReference>
<evidence type="ECO:0000256" key="28">
    <source>
        <dbReference type="SAM" id="SignalP"/>
    </source>
</evidence>
<keyword evidence="18 27" id="KW-0472">Membrane</keyword>
<dbReference type="EC" id="2.7.11.1" evidence="5"/>
<comment type="subcellular location">
    <subcellularLocation>
        <location evidence="1">Cell membrane</location>
        <topology evidence="1">Single-pass membrane protein</topology>
    </subcellularLocation>
    <subcellularLocation>
        <location evidence="2">Endoplasmic reticulum membrane</location>
        <topology evidence="2">Single-pass membrane protein</topology>
    </subcellularLocation>
    <subcellularLocation>
        <location evidence="3">Membrane</location>
        <topology evidence="3">Single-pass type I membrane protein</topology>
    </subcellularLocation>
</comment>
<evidence type="ECO:0000256" key="3">
    <source>
        <dbReference type="ARBA" id="ARBA00004479"/>
    </source>
</evidence>
<accession>A0A6P5FUS5</accession>
<keyword evidence="6" id="KW-1003">Cell membrane</keyword>
<evidence type="ECO:0000256" key="7">
    <source>
        <dbReference type="ARBA" id="ARBA00022527"/>
    </source>
</evidence>
<dbReference type="InterPro" id="IPR003591">
    <property type="entry name" value="Leu-rich_rpt_typical-subtyp"/>
</dbReference>
<dbReference type="Pfam" id="PF08263">
    <property type="entry name" value="LRRNT_2"/>
    <property type="match status" value="1"/>
</dbReference>
<dbReference type="Gene3D" id="3.30.200.20">
    <property type="entry name" value="Phosphorylase Kinase, domain 1"/>
    <property type="match status" value="1"/>
</dbReference>
<evidence type="ECO:0000256" key="25">
    <source>
        <dbReference type="ARBA" id="ARBA00072040"/>
    </source>
</evidence>
<dbReference type="Pfam" id="PF07714">
    <property type="entry name" value="PK_Tyr_Ser-Thr"/>
    <property type="match status" value="1"/>
</dbReference>
<keyword evidence="30" id="KW-1185">Reference proteome</keyword>
<feature type="domain" description="Protein kinase" evidence="29">
    <location>
        <begin position="831"/>
        <end position="1139"/>
    </location>
</feature>
<keyword evidence="14 26" id="KW-0547">Nucleotide-binding</keyword>
<dbReference type="Pfam" id="PF13855">
    <property type="entry name" value="LRR_8"/>
    <property type="match status" value="3"/>
</dbReference>
<dbReference type="GO" id="GO:0004674">
    <property type="term" value="F:protein serine/threonine kinase activity"/>
    <property type="evidence" value="ECO:0007669"/>
    <property type="project" value="UniProtKB-KW"/>
</dbReference>
<feature type="chain" id="PRO_5027997437" description="Receptor kinase-like protein Xa21" evidence="28">
    <location>
        <begin position="32"/>
        <end position="1148"/>
    </location>
</feature>
<evidence type="ECO:0000256" key="26">
    <source>
        <dbReference type="PROSITE-ProRule" id="PRU10141"/>
    </source>
</evidence>
<keyword evidence="15" id="KW-0418">Kinase</keyword>
<evidence type="ECO:0000256" key="17">
    <source>
        <dbReference type="ARBA" id="ARBA00022989"/>
    </source>
</evidence>
<comment type="function">
    <text evidence="24">The processed protein kinase Xa21 chain released by protein cleavage after X.oryzae pv. oryzae protein Ax21 detection translocates into the nucleus where it can bind and regulate WRKY62, a transcription factor. Confers resistance to the bacterial pathogen X.oryzae pv. oryzae (Xoo).</text>
</comment>
<dbReference type="PANTHER" id="PTHR27008:SF499">
    <property type="entry name" value="OS06G0581500 PROTEIN"/>
    <property type="match status" value="1"/>
</dbReference>
<dbReference type="InterPro" id="IPR011009">
    <property type="entry name" value="Kinase-like_dom_sf"/>
</dbReference>
<keyword evidence="11 27" id="KW-0812">Transmembrane</keyword>
<protein>
    <recommendedName>
        <fullName evidence="25">Receptor kinase-like protein Xa21</fullName>
        <ecNumber evidence="5">2.7.11.1</ecNumber>
    </recommendedName>
</protein>
<dbReference type="GeneID" id="109715994"/>
<name>A0A6P5FUS5_ANACO</name>
<keyword evidence="8" id="KW-0597">Phosphoprotein</keyword>
<dbReference type="InterPro" id="IPR001611">
    <property type="entry name" value="Leu-rich_rpt"/>
</dbReference>
<comment type="similarity">
    <text evidence="4">Belongs to the protein kinase superfamily. Ser/Thr protein kinase family.</text>
</comment>
<feature type="transmembrane region" description="Helical" evidence="27">
    <location>
        <begin position="774"/>
        <end position="796"/>
    </location>
</feature>
<dbReference type="PROSITE" id="PS50011">
    <property type="entry name" value="PROTEIN_KINASE_DOM"/>
    <property type="match status" value="1"/>
</dbReference>
<dbReference type="FunFam" id="3.80.10.10:FF:000095">
    <property type="entry name" value="LRR receptor-like serine/threonine-protein kinase GSO1"/>
    <property type="match status" value="1"/>
</dbReference>
<dbReference type="SUPFAM" id="SSF52047">
    <property type="entry name" value="RNI-like"/>
    <property type="match status" value="1"/>
</dbReference>
<evidence type="ECO:0000256" key="14">
    <source>
        <dbReference type="ARBA" id="ARBA00022741"/>
    </source>
</evidence>
<dbReference type="GO" id="GO:0005886">
    <property type="term" value="C:plasma membrane"/>
    <property type="evidence" value="ECO:0007669"/>
    <property type="project" value="UniProtKB-SubCell"/>
</dbReference>
<evidence type="ECO:0000256" key="22">
    <source>
        <dbReference type="ARBA" id="ARBA00048679"/>
    </source>
</evidence>
<dbReference type="InterPro" id="IPR008271">
    <property type="entry name" value="Ser/Thr_kinase_AS"/>
</dbReference>
<dbReference type="Proteomes" id="UP000515123">
    <property type="component" value="Linkage group 10"/>
</dbReference>
<evidence type="ECO:0000256" key="12">
    <source>
        <dbReference type="ARBA" id="ARBA00022729"/>
    </source>
</evidence>
<dbReference type="InterPro" id="IPR032675">
    <property type="entry name" value="LRR_dom_sf"/>
</dbReference>
<keyword evidence="17 27" id="KW-1133">Transmembrane helix</keyword>
<dbReference type="SUPFAM" id="SSF56112">
    <property type="entry name" value="Protein kinase-like (PK-like)"/>
    <property type="match status" value="1"/>
</dbReference>
<evidence type="ECO:0000256" key="4">
    <source>
        <dbReference type="ARBA" id="ARBA00008684"/>
    </source>
</evidence>
<evidence type="ECO:0000256" key="15">
    <source>
        <dbReference type="ARBA" id="ARBA00022777"/>
    </source>
</evidence>
<dbReference type="FunFam" id="3.80.10.10:FF:000288">
    <property type="entry name" value="LRR receptor-like serine/threonine-protein kinase EFR"/>
    <property type="match status" value="1"/>
</dbReference>
<dbReference type="Gene3D" id="1.10.510.10">
    <property type="entry name" value="Transferase(Phosphotransferase) domain 1"/>
    <property type="match status" value="1"/>
</dbReference>
<reference evidence="30" key="1">
    <citation type="journal article" date="2015" name="Nat. Genet.">
        <title>The pineapple genome and the evolution of CAM photosynthesis.</title>
        <authorList>
            <person name="Ming R."/>
            <person name="VanBuren R."/>
            <person name="Wai C.M."/>
            <person name="Tang H."/>
            <person name="Schatz M.C."/>
            <person name="Bowers J.E."/>
            <person name="Lyons E."/>
            <person name="Wang M.L."/>
            <person name="Chen J."/>
            <person name="Biggers E."/>
            <person name="Zhang J."/>
            <person name="Huang L."/>
            <person name="Zhang L."/>
            <person name="Miao W."/>
            <person name="Zhang J."/>
            <person name="Ye Z."/>
            <person name="Miao C."/>
            <person name="Lin Z."/>
            <person name="Wang H."/>
            <person name="Zhou H."/>
            <person name="Yim W.C."/>
            <person name="Priest H.D."/>
            <person name="Zheng C."/>
            <person name="Woodhouse M."/>
            <person name="Edger P.P."/>
            <person name="Guyot R."/>
            <person name="Guo H.B."/>
            <person name="Guo H."/>
            <person name="Zheng G."/>
            <person name="Singh R."/>
            <person name="Sharma A."/>
            <person name="Min X."/>
            <person name="Zheng Y."/>
            <person name="Lee H."/>
            <person name="Gurtowski J."/>
            <person name="Sedlazeck F.J."/>
            <person name="Harkess A."/>
            <person name="McKain M.R."/>
            <person name="Liao Z."/>
            <person name="Fang J."/>
            <person name="Liu J."/>
            <person name="Zhang X."/>
            <person name="Zhang Q."/>
            <person name="Hu W."/>
            <person name="Qin Y."/>
            <person name="Wang K."/>
            <person name="Chen L.Y."/>
            <person name="Shirley N."/>
            <person name="Lin Y.R."/>
            <person name="Liu L.Y."/>
            <person name="Hernandez A.G."/>
            <person name="Wright C.L."/>
            <person name="Bulone V."/>
            <person name="Tuskan G.A."/>
            <person name="Heath K."/>
            <person name="Zee F."/>
            <person name="Moore P.H."/>
            <person name="Sunkar R."/>
            <person name="Leebens-Mack J.H."/>
            <person name="Mockler T."/>
            <person name="Bennetzen J.L."/>
            <person name="Freeling M."/>
            <person name="Sankoff D."/>
            <person name="Paterson A.H."/>
            <person name="Zhu X."/>
            <person name="Yang X."/>
            <person name="Smith J.A."/>
            <person name="Cushman J.C."/>
            <person name="Paull R.E."/>
            <person name="Yu Q."/>
        </authorList>
    </citation>
    <scope>NUCLEOTIDE SEQUENCE [LARGE SCALE GENOMIC DNA]</scope>
    <source>
        <strain evidence="30">cv. F153</strain>
    </source>
</reference>
<dbReference type="PANTHER" id="PTHR27008">
    <property type="entry name" value="OS04G0122200 PROTEIN"/>
    <property type="match status" value="1"/>
</dbReference>